<keyword evidence="4" id="KW-0804">Transcription</keyword>
<evidence type="ECO:0000313" key="6">
    <source>
        <dbReference type="EMBL" id="MCV2367724.1"/>
    </source>
</evidence>
<dbReference type="Pfam" id="PF00126">
    <property type="entry name" value="HTH_1"/>
    <property type="match status" value="1"/>
</dbReference>
<dbReference type="InterPro" id="IPR000847">
    <property type="entry name" value="LysR_HTH_N"/>
</dbReference>
<dbReference type="SUPFAM" id="SSF53850">
    <property type="entry name" value="Periplasmic binding protein-like II"/>
    <property type="match status" value="1"/>
</dbReference>
<dbReference type="InterPro" id="IPR036388">
    <property type="entry name" value="WH-like_DNA-bd_sf"/>
</dbReference>
<keyword evidence="3" id="KW-0238">DNA-binding</keyword>
<evidence type="ECO:0000256" key="2">
    <source>
        <dbReference type="ARBA" id="ARBA00023015"/>
    </source>
</evidence>
<dbReference type="SUPFAM" id="SSF46785">
    <property type="entry name" value="Winged helix' DNA-binding domain"/>
    <property type="match status" value="1"/>
</dbReference>
<accession>A0ABT2YCE5</accession>
<comment type="similarity">
    <text evidence="1">Belongs to the LysR transcriptional regulatory family.</text>
</comment>
<sequence length="292" mass="31530">MELHQIRAFVAVARVANVTKAAEVLCLTQPAVTAQIKGLESSLGVALFDRSAGRMMLTRAGDKLLPQAELLLATAAELKGSARAMQGELSGRIDLGLPGETAEFLRTGALSLAVQRDLPLMEFHTHTQAVGHLLDQVRAGGLTAAFTIGVHPPRDLQWLALRSVNYRIAIPHSLAHEMQRGGWRVLAALPWVDGSVDSHIHQMLRGIFEQQGLAPNVVMRSDDTSALDSYVRAGSACALLREEPALLGVERNDWMVWGHARVDANLYFSSAAERASDPLVVALNSAVQAVWA</sequence>
<keyword evidence="7" id="KW-1185">Reference proteome</keyword>
<organism evidence="6 7">
    <name type="scientific">Roseateles oligotrophus</name>
    <dbReference type="NCBI Taxonomy" id="1769250"/>
    <lineage>
        <taxon>Bacteria</taxon>
        <taxon>Pseudomonadati</taxon>
        <taxon>Pseudomonadota</taxon>
        <taxon>Betaproteobacteria</taxon>
        <taxon>Burkholderiales</taxon>
        <taxon>Sphaerotilaceae</taxon>
        <taxon>Roseateles</taxon>
    </lineage>
</organism>
<dbReference type="InterPro" id="IPR036390">
    <property type="entry name" value="WH_DNA-bd_sf"/>
</dbReference>
<reference evidence="6 7" key="1">
    <citation type="submission" date="2021-11" db="EMBL/GenBank/DDBJ databases">
        <authorList>
            <person name="Liang Q."/>
            <person name="Mou H."/>
            <person name="Liu Z."/>
        </authorList>
    </citation>
    <scope>NUCLEOTIDE SEQUENCE [LARGE SCALE GENOMIC DNA]</scope>
    <source>
        <strain evidence="6 7">CHU3</strain>
    </source>
</reference>
<dbReference type="RefSeq" id="WP_263570351.1">
    <property type="nucleotide sequence ID" value="NZ_JAJIRN010000003.1"/>
</dbReference>
<feature type="domain" description="HTH lysR-type" evidence="5">
    <location>
        <begin position="1"/>
        <end position="58"/>
    </location>
</feature>
<proteinExistence type="inferred from homology"/>
<dbReference type="Proteomes" id="UP001209701">
    <property type="component" value="Unassembled WGS sequence"/>
</dbReference>
<dbReference type="EMBL" id="JAJIRN010000003">
    <property type="protein sequence ID" value="MCV2367724.1"/>
    <property type="molecule type" value="Genomic_DNA"/>
</dbReference>
<dbReference type="CDD" id="cd05466">
    <property type="entry name" value="PBP2_LTTR_substrate"/>
    <property type="match status" value="1"/>
</dbReference>
<evidence type="ECO:0000256" key="3">
    <source>
        <dbReference type="ARBA" id="ARBA00023125"/>
    </source>
</evidence>
<dbReference type="PANTHER" id="PTHR30126:SF39">
    <property type="entry name" value="HTH-TYPE TRANSCRIPTIONAL REGULATOR CYSL"/>
    <property type="match status" value="1"/>
</dbReference>
<name>A0ABT2YCE5_9BURK</name>
<gene>
    <name evidence="6" type="ORF">LNV07_06405</name>
</gene>
<dbReference type="PROSITE" id="PS50931">
    <property type="entry name" value="HTH_LYSR"/>
    <property type="match status" value="1"/>
</dbReference>
<evidence type="ECO:0000256" key="4">
    <source>
        <dbReference type="ARBA" id="ARBA00023163"/>
    </source>
</evidence>
<evidence type="ECO:0000313" key="7">
    <source>
        <dbReference type="Proteomes" id="UP001209701"/>
    </source>
</evidence>
<comment type="caution">
    <text evidence="6">The sequence shown here is derived from an EMBL/GenBank/DDBJ whole genome shotgun (WGS) entry which is preliminary data.</text>
</comment>
<dbReference type="Gene3D" id="3.40.190.10">
    <property type="entry name" value="Periplasmic binding protein-like II"/>
    <property type="match status" value="2"/>
</dbReference>
<dbReference type="PRINTS" id="PR00039">
    <property type="entry name" value="HTHLYSR"/>
</dbReference>
<dbReference type="Gene3D" id="1.10.10.10">
    <property type="entry name" value="Winged helix-like DNA-binding domain superfamily/Winged helix DNA-binding domain"/>
    <property type="match status" value="1"/>
</dbReference>
<evidence type="ECO:0000256" key="1">
    <source>
        <dbReference type="ARBA" id="ARBA00009437"/>
    </source>
</evidence>
<dbReference type="PANTHER" id="PTHR30126">
    <property type="entry name" value="HTH-TYPE TRANSCRIPTIONAL REGULATOR"/>
    <property type="match status" value="1"/>
</dbReference>
<keyword evidence="2" id="KW-0805">Transcription regulation</keyword>
<dbReference type="InterPro" id="IPR005119">
    <property type="entry name" value="LysR_subst-bd"/>
</dbReference>
<evidence type="ECO:0000259" key="5">
    <source>
        <dbReference type="PROSITE" id="PS50931"/>
    </source>
</evidence>
<dbReference type="Pfam" id="PF03466">
    <property type="entry name" value="LysR_substrate"/>
    <property type="match status" value="1"/>
</dbReference>
<protein>
    <submittedName>
        <fullName evidence="6">LysR family transcriptional regulator</fullName>
    </submittedName>
</protein>